<accession>A1RCF2</accession>
<dbReference type="HOGENOM" id="CLU_1192817_0_0_11"/>
<dbReference type="GO" id="GO:0006275">
    <property type="term" value="P:regulation of DNA replication"/>
    <property type="evidence" value="ECO:0007669"/>
    <property type="project" value="InterPro"/>
</dbReference>
<dbReference type="EMBL" id="CP000475">
    <property type="protein sequence ID" value="ABM10333.1"/>
    <property type="molecule type" value="Genomic_DNA"/>
</dbReference>
<dbReference type="InterPro" id="IPR013159">
    <property type="entry name" value="DnaA_C"/>
</dbReference>
<organism evidence="3 4">
    <name type="scientific">Paenarthrobacter aurescens (strain TC1)</name>
    <dbReference type="NCBI Taxonomy" id="290340"/>
    <lineage>
        <taxon>Bacteria</taxon>
        <taxon>Bacillati</taxon>
        <taxon>Actinomycetota</taxon>
        <taxon>Actinomycetes</taxon>
        <taxon>Micrococcales</taxon>
        <taxon>Micrococcaceae</taxon>
        <taxon>Paenarthrobacter</taxon>
    </lineage>
</organism>
<evidence type="ECO:0000313" key="4">
    <source>
        <dbReference type="Proteomes" id="UP000000637"/>
    </source>
</evidence>
<feature type="domain" description="Chromosomal replication initiator DnaA C-terminal" evidence="2">
    <location>
        <begin position="87"/>
        <end position="158"/>
    </location>
</feature>
<dbReference type="RefSeq" id="WP_011776837.1">
    <property type="nucleotide sequence ID" value="NC_008712.1"/>
</dbReference>
<dbReference type="CDD" id="cd06571">
    <property type="entry name" value="Bac_DnaA_C"/>
    <property type="match status" value="1"/>
</dbReference>
<evidence type="ECO:0000256" key="1">
    <source>
        <dbReference type="SAM" id="MobiDB-lite"/>
    </source>
</evidence>
<name>A1RCF2_PAEAT</name>
<geneLocation type="plasmid" evidence="3 4">
    <name>pTC1</name>
</geneLocation>
<gene>
    <name evidence="3" type="ordered locus">AAur_pTC10040</name>
</gene>
<dbReference type="SMART" id="SM00760">
    <property type="entry name" value="Bac_DnaA_C"/>
    <property type="match status" value="1"/>
</dbReference>
<dbReference type="AlphaFoldDB" id="A1RCF2"/>
<sequence length="232" mass="24471">MATPDTSRRLRLVDEQDQPDDRVKTPGGELTAKQAAAFAALVANANQAAVERTLDQMNAAQLRSLAIALAAQVNAAETATGEVADVGPDGICAIAIATAAQSFGTTRDAVLSADRHRAVTDARAVAMTAARRGGLTLPAIAAYFGKDHTSVMYAQNKVANNPRLNAVCARIVDQLDEHYAEPTSVPAEVPDDAHGRSTTLQLAALDQARSDAARRHRDEDSQRHTVSTAPAR</sequence>
<dbReference type="KEGG" id="aau:AAur_pTC10040"/>
<evidence type="ECO:0000313" key="3">
    <source>
        <dbReference type="EMBL" id="ABM10333.1"/>
    </source>
</evidence>
<keyword evidence="4" id="KW-1185">Reference proteome</keyword>
<dbReference type="InterPro" id="IPR010921">
    <property type="entry name" value="Trp_repressor/repl_initiator"/>
</dbReference>
<feature type="compositionally biased region" description="Basic and acidic residues" evidence="1">
    <location>
        <begin position="208"/>
        <end position="223"/>
    </location>
</feature>
<dbReference type="OrthoDB" id="3775554at2"/>
<evidence type="ECO:0000259" key="2">
    <source>
        <dbReference type="SMART" id="SM00760"/>
    </source>
</evidence>
<reference evidence="3 4" key="1">
    <citation type="journal article" date="2006" name="PLoS Genet.">
        <title>Secrets of soil survival revealed by the genome sequence of Arthrobacter aurescens TC1.</title>
        <authorList>
            <person name="Mongodin E.F."/>
            <person name="Shapir N."/>
            <person name="Daugherty S.C."/>
            <person name="DeBoy R.T."/>
            <person name="Emerson J.B."/>
            <person name="Shvartzbeyn A."/>
            <person name="Radune D."/>
            <person name="Vamathevan J."/>
            <person name="Riggs F."/>
            <person name="Grinberg V."/>
            <person name="Khouri H."/>
            <person name="Wackett L.P."/>
            <person name="Nelson K.E."/>
            <person name="Sadowsky M.J."/>
        </authorList>
    </citation>
    <scope>NUCLEOTIDE SEQUENCE [LARGE SCALE GENOMIC DNA]</scope>
    <source>
        <strain evidence="3 4">TC1</strain>
    </source>
</reference>
<dbReference type="GO" id="GO:0005524">
    <property type="term" value="F:ATP binding"/>
    <property type="evidence" value="ECO:0007669"/>
    <property type="project" value="InterPro"/>
</dbReference>
<feature type="region of interest" description="Disordered" evidence="1">
    <location>
        <begin position="207"/>
        <end position="232"/>
    </location>
</feature>
<proteinExistence type="predicted"/>
<protein>
    <submittedName>
        <fullName evidence="3">DnaA domain protein</fullName>
    </submittedName>
</protein>
<dbReference type="Pfam" id="PF08299">
    <property type="entry name" value="Bac_DnaA_C"/>
    <property type="match status" value="1"/>
</dbReference>
<dbReference type="GO" id="GO:0006270">
    <property type="term" value="P:DNA replication initiation"/>
    <property type="evidence" value="ECO:0007669"/>
    <property type="project" value="InterPro"/>
</dbReference>
<dbReference type="PROSITE" id="PS01008">
    <property type="entry name" value="DNAA"/>
    <property type="match status" value="1"/>
</dbReference>
<keyword evidence="3" id="KW-0614">Plasmid</keyword>
<dbReference type="GO" id="GO:0003688">
    <property type="term" value="F:DNA replication origin binding"/>
    <property type="evidence" value="ECO:0007669"/>
    <property type="project" value="InterPro"/>
</dbReference>
<dbReference type="InterPro" id="IPR018312">
    <property type="entry name" value="Chromosome_initiator_DnaA_CS"/>
</dbReference>
<dbReference type="Gene3D" id="1.10.1750.10">
    <property type="match status" value="1"/>
</dbReference>
<dbReference type="SUPFAM" id="SSF48295">
    <property type="entry name" value="TrpR-like"/>
    <property type="match status" value="1"/>
</dbReference>
<dbReference type="Proteomes" id="UP000000637">
    <property type="component" value="Plasmid pTC1"/>
</dbReference>